<sequence>MPLHPFASLTELAQSLSQGECSALEVTDFYLDRIARANPVLHAYVSVDQEAARLQARASDLRRAAGHSLGALEGLPIAIKDLCAIEGHPIGCGSMAWNSRRGEQTAAVVERLRRAGMVILGRTQMVEFAFGGWGTNPHLGTPRNPWDLQVHRIPGGSSSGSGVAVAAGLAPAAIGSDTGGSVRIPAALVGITGLKTTVGLISRYGVAPLSETLDSIGPMTRTVADAALLTEALAGPDRRDACTLRAPIADYRCVFASAPCSLSGMRIVSLPEEQFPIAVAPDVLTAYRMALQVLRSLGATMVERNFPFDFNDLMRRNGQLISAEAWSLLGAVAQDANAPLGNAVRARVMGGSSVSAADYIRALAHHRDSGERWHAWMTDADAVLTPTLPMTACAIEEVDENATPLSTFTRAGNYLGGAAISLPAGQSRAGLPIGIQLMGKRFDEASVLRIGHAYQQATEWHRQSPELGLLFQRN</sequence>
<evidence type="ECO:0000313" key="3">
    <source>
        <dbReference type="Proteomes" id="UP000319212"/>
    </source>
</evidence>
<feature type="domain" description="Amidase" evidence="1">
    <location>
        <begin position="25"/>
        <end position="448"/>
    </location>
</feature>
<gene>
    <name evidence="2" type="ORF">EAH82_20490</name>
</gene>
<dbReference type="InterPro" id="IPR000120">
    <property type="entry name" value="Amidase"/>
</dbReference>
<dbReference type="InterPro" id="IPR023631">
    <property type="entry name" value="Amidase_dom"/>
</dbReference>
<dbReference type="GO" id="GO:0003824">
    <property type="term" value="F:catalytic activity"/>
    <property type="evidence" value="ECO:0007669"/>
    <property type="project" value="InterPro"/>
</dbReference>
<evidence type="ECO:0000313" key="2">
    <source>
        <dbReference type="EMBL" id="TPG23583.1"/>
    </source>
</evidence>
<dbReference type="PANTHER" id="PTHR11895">
    <property type="entry name" value="TRANSAMIDASE"/>
    <property type="match status" value="1"/>
</dbReference>
<organism evidence="2 3">
    <name type="scientific">Variovorax guangxiensis</name>
    <dbReference type="NCBI Taxonomy" id="1775474"/>
    <lineage>
        <taxon>Bacteria</taxon>
        <taxon>Pseudomonadati</taxon>
        <taxon>Pseudomonadota</taxon>
        <taxon>Betaproteobacteria</taxon>
        <taxon>Burkholderiales</taxon>
        <taxon>Comamonadaceae</taxon>
        <taxon>Variovorax</taxon>
    </lineage>
</organism>
<dbReference type="Pfam" id="PF01425">
    <property type="entry name" value="Amidase"/>
    <property type="match status" value="1"/>
</dbReference>
<name>A0A502DEJ1_9BURK</name>
<dbReference type="PANTHER" id="PTHR11895:SF176">
    <property type="entry name" value="AMIDASE AMID-RELATED"/>
    <property type="match status" value="1"/>
</dbReference>
<dbReference type="InterPro" id="IPR036928">
    <property type="entry name" value="AS_sf"/>
</dbReference>
<dbReference type="OrthoDB" id="8641877at2"/>
<dbReference type="PROSITE" id="PS00571">
    <property type="entry name" value="AMIDASES"/>
    <property type="match status" value="1"/>
</dbReference>
<dbReference type="RefSeq" id="WP_140845104.1">
    <property type="nucleotide sequence ID" value="NZ_RCZI01000009.1"/>
</dbReference>
<accession>A0A502DEJ1</accession>
<dbReference type="SUPFAM" id="SSF75304">
    <property type="entry name" value="Amidase signature (AS) enzymes"/>
    <property type="match status" value="1"/>
</dbReference>
<proteinExistence type="predicted"/>
<protein>
    <submittedName>
        <fullName evidence="2">Amidase</fullName>
    </submittedName>
</protein>
<dbReference type="EMBL" id="RCZI01000009">
    <property type="protein sequence ID" value="TPG23583.1"/>
    <property type="molecule type" value="Genomic_DNA"/>
</dbReference>
<dbReference type="InterPro" id="IPR020556">
    <property type="entry name" value="Amidase_CS"/>
</dbReference>
<reference evidence="2 3" key="1">
    <citation type="journal article" date="2019" name="Environ. Microbiol.">
        <title>Species interactions and distinct microbial communities in high Arctic permafrost affected cryosols are associated with the CH4 and CO2 gas fluxes.</title>
        <authorList>
            <person name="Altshuler I."/>
            <person name="Hamel J."/>
            <person name="Turney S."/>
            <person name="Magnuson E."/>
            <person name="Levesque R."/>
            <person name="Greer C."/>
            <person name="Whyte L.G."/>
        </authorList>
    </citation>
    <scope>NUCLEOTIDE SEQUENCE [LARGE SCALE GENOMIC DNA]</scope>
    <source>
        <strain evidence="2 3">S06.C</strain>
    </source>
</reference>
<dbReference type="Proteomes" id="UP000319212">
    <property type="component" value="Unassembled WGS sequence"/>
</dbReference>
<dbReference type="Gene3D" id="3.90.1300.10">
    <property type="entry name" value="Amidase signature (AS) domain"/>
    <property type="match status" value="1"/>
</dbReference>
<dbReference type="AlphaFoldDB" id="A0A502DEJ1"/>
<comment type="caution">
    <text evidence="2">The sequence shown here is derived from an EMBL/GenBank/DDBJ whole genome shotgun (WGS) entry which is preliminary data.</text>
</comment>
<evidence type="ECO:0000259" key="1">
    <source>
        <dbReference type="Pfam" id="PF01425"/>
    </source>
</evidence>